<keyword evidence="2" id="KW-1133">Transmembrane helix</keyword>
<protein>
    <recommendedName>
        <fullName evidence="7">DUF115 domain-containing protein</fullName>
    </recommendedName>
</protein>
<accession>A0A1B7LCK1</accession>
<evidence type="ECO:0000259" key="3">
    <source>
        <dbReference type="Pfam" id="PF01973"/>
    </source>
</evidence>
<dbReference type="InterPro" id="IPR002826">
    <property type="entry name" value="MptE-like"/>
</dbReference>
<evidence type="ECO:0000256" key="1">
    <source>
        <dbReference type="SAM" id="MobiDB-lite"/>
    </source>
</evidence>
<dbReference type="InterPro" id="IPR045376">
    <property type="entry name" value="Maf_N"/>
</dbReference>
<comment type="caution">
    <text evidence="5">The sequence shown here is derived from an EMBL/GenBank/DDBJ whole genome shotgun (WGS) entry which is preliminary data.</text>
</comment>
<keyword evidence="2" id="KW-0812">Transmembrane</keyword>
<evidence type="ECO:0000256" key="2">
    <source>
        <dbReference type="SAM" id="Phobius"/>
    </source>
</evidence>
<dbReference type="PANTHER" id="PTHR41786:SF1">
    <property type="entry name" value="6-HYDROXYMETHYLPTERIN DIPHOSPHOKINASE MPTE-LIKE DOMAIN-CONTAINING PROTEIN"/>
    <property type="match status" value="1"/>
</dbReference>
<dbReference type="Pfam" id="PF20157">
    <property type="entry name" value="Maf_flag10_N"/>
    <property type="match status" value="1"/>
</dbReference>
<reference evidence="5 6" key="1">
    <citation type="submission" date="2016-04" db="EMBL/GenBank/DDBJ databases">
        <authorList>
            <person name="Evans L.H."/>
            <person name="Alamgir A."/>
            <person name="Owens N."/>
            <person name="Weber N.D."/>
            <person name="Virtaneva K."/>
            <person name="Barbian K."/>
            <person name="Babar A."/>
            <person name="Rosenke K."/>
        </authorList>
    </citation>
    <scope>NUCLEOTIDE SEQUENCE [LARGE SCALE GENOMIC DNA]</scope>
    <source>
        <strain evidence="5 6">LMa1</strain>
    </source>
</reference>
<dbReference type="AlphaFoldDB" id="A0A1B7LCK1"/>
<feature type="region of interest" description="Disordered" evidence="1">
    <location>
        <begin position="545"/>
        <end position="566"/>
    </location>
</feature>
<evidence type="ECO:0000313" key="5">
    <source>
        <dbReference type="EMBL" id="OAT80390.1"/>
    </source>
</evidence>
<keyword evidence="6" id="KW-1185">Reference proteome</keyword>
<dbReference type="OrthoDB" id="5291305at2"/>
<keyword evidence="2" id="KW-0472">Membrane</keyword>
<feature type="region of interest" description="Disordered" evidence="1">
    <location>
        <begin position="596"/>
        <end position="631"/>
    </location>
</feature>
<dbReference type="Proteomes" id="UP000078532">
    <property type="component" value="Unassembled WGS sequence"/>
</dbReference>
<feature type="compositionally biased region" description="Polar residues" evidence="1">
    <location>
        <begin position="602"/>
        <end position="614"/>
    </location>
</feature>
<name>A0A1B7LCK1_9FIRM</name>
<dbReference type="Pfam" id="PF01973">
    <property type="entry name" value="MptE-like"/>
    <property type="match status" value="1"/>
</dbReference>
<feature type="transmembrane region" description="Helical" evidence="2">
    <location>
        <begin position="86"/>
        <end position="108"/>
    </location>
</feature>
<proteinExistence type="predicted"/>
<sequence>MAVNKAEPNIFDIYQANIKALSGLHPELARRVEAYRFKGAYRAVVTDEKQPVINLELPGTNTYYYRPEDPLGDVYRQLQSQPRKNNLLAVMMGFGLGYQVSVFLQHFAAAQHTRFLAVIEQDMELFKTALYLNNLAPLFMTKGVVFFVGLDGEELYLALRRYLEENQKFILLRTMKPVYYLTPFLGLQKDYYLRAANILWEAGAHQMMHYGDSPQDSLIGVKNMLDNLDVIIDSPGINLLYDKFKNRPAVIVATGPSLNKNKHLLKGLENRALMISVDASLKVLMEMGVRPHMVTSLERVPAVRKLIDGFRTEEVRDVYLAACPVICQEVYAAYPGPKIIVYRNFDHFRWIEIERGILDTGPSSANMAFKVAEALGCNPIILLGQDLAFGADGLSHAAGTPYGTQQEPVENRSDLLAVPGNNGQLVLTTPTWYRFLKYFEQDIANYSGECLNCTEGGARIAGTKVMPLQDAVDRYMREQFDPAGIICAATAGFQQNAAADRARVRAIIADTRRAMQNVVDECSKGLDAVAEYAAILHQVIQESNAGGPENTAVKAEDGSDQSAAAGGLSPEQMAAAGAGAESHQTGATKILLGEINAPGDKSMTSGTADESFQTGAEKAAPGRGTAPAWPESAERDALARIAAEILKHKETCITAHPSFQLFFTHIFQSFMIRFEMEMCAVSEKYASEQAAKAEMLLRQAEWFTAARDLAMACVEMLRNI</sequence>
<dbReference type="RefSeq" id="WP_066669835.1">
    <property type="nucleotide sequence ID" value="NZ_LYVF01000178.1"/>
</dbReference>
<evidence type="ECO:0000259" key="4">
    <source>
        <dbReference type="Pfam" id="PF20157"/>
    </source>
</evidence>
<dbReference type="EMBL" id="LYVF01000178">
    <property type="protein sequence ID" value="OAT80390.1"/>
    <property type="molecule type" value="Genomic_DNA"/>
</dbReference>
<dbReference type="PANTHER" id="PTHR41786">
    <property type="entry name" value="MOTILITY ACCESSORY FACTOR MAF"/>
    <property type="match status" value="1"/>
</dbReference>
<evidence type="ECO:0008006" key="7">
    <source>
        <dbReference type="Google" id="ProtNLM"/>
    </source>
</evidence>
<evidence type="ECO:0000313" key="6">
    <source>
        <dbReference type="Proteomes" id="UP000078532"/>
    </source>
</evidence>
<dbReference type="STRING" id="1838280.A6M21_13570"/>
<feature type="domain" description="Glycosyltransferase Maf N-terminal" evidence="4">
    <location>
        <begin position="88"/>
        <end position="175"/>
    </location>
</feature>
<feature type="domain" description="6-hydroxymethylpterin diphosphokinase MptE-like" evidence="3">
    <location>
        <begin position="222"/>
        <end position="390"/>
    </location>
</feature>
<organism evidence="5 6">
    <name type="scientific">Desulfotomaculum copahuensis</name>
    <dbReference type="NCBI Taxonomy" id="1838280"/>
    <lineage>
        <taxon>Bacteria</taxon>
        <taxon>Bacillati</taxon>
        <taxon>Bacillota</taxon>
        <taxon>Clostridia</taxon>
        <taxon>Eubacteriales</taxon>
        <taxon>Desulfotomaculaceae</taxon>
        <taxon>Desulfotomaculum</taxon>
    </lineage>
</organism>
<gene>
    <name evidence="5" type="ORF">A6M21_13570</name>
</gene>